<keyword evidence="2" id="KW-0812">Transmembrane</keyword>
<protein>
    <recommendedName>
        <fullName evidence="5">Transmembrane protein</fullName>
    </recommendedName>
</protein>
<evidence type="ECO:0000313" key="3">
    <source>
        <dbReference type="EMBL" id="PHH70537.1"/>
    </source>
</evidence>
<sequence>MNSQASLEPSAASSPVSNGYSSSESMSSVCSSTQRQPPAYGDEPPNYQGQEELLSQVKARERKTIFIRLLSSIFITVLVSLIVAAVVERIHDNRGDVHHEVPTRSVEKITVISTPPSGSATAESAAAVTSESLSESPSDPPSEPPSSTLATVARPSSDTPASTTIDCSSMSLLSSASLLTSFRQQPTRRNAPPVPKPTAGEPQMRDMAVYSFKGCLWSHVFYHAGDGTSQRCIVSCPGGKADGKTGDGKADDGK</sequence>
<feature type="transmembrane region" description="Helical" evidence="2">
    <location>
        <begin position="65"/>
        <end position="87"/>
    </location>
</feature>
<proteinExistence type="predicted"/>
<gene>
    <name evidence="3" type="ORF">CDD80_5942</name>
</gene>
<feature type="region of interest" description="Disordered" evidence="1">
    <location>
        <begin position="113"/>
        <end position="163"/>
    </location>
</feature>
<feature type="region of interest" description="Disordered" evidence="1">
    <location>
        <begin position="1"/>
        <end position="48"/>
    </location>
</feature>
<accession>A0A2C5YP39</accession>
<dbReference type="AlphaFoldDB" id="A0A2C5YP39"/>
<feature type="compositionally biased region" description="Polar residues" evidence="1">
    <location>
        <begin position="1"/>
        <end position="16"/>
    </location>
</feature>
<dbReference type="EMBL" id="NJES01000614">
    <property type="protein sequence ID" value="PHH70537.1"/>
    <property type="molecule type" value="Genomic_DNA"/>
</dbReference>
<dbReference type="OrthoDB" id="5141772at2759"/>
<keyword evidence="2" id="KW-1133">Transmembrane helix</keyword>
<name>A0A2C5YP39_9HYPO</name>
<feature type="region of interest" description="Disordered" evidence="1">
    <location>
        <begin position="182"/>
        <end position="202"/>
    </location>
</feature>
<evidence type="ECO:0000256" key="1">
    <source>
        <dbReference type="SAM" id="MobiDB-lite"/>
    </source>
</evidence>
<keyword evidence="4" id="KW-1185">Reference proteome</keyword>
<keyword evidence="2" id="KW-0472">Membrane</keyword>
<reference evidence="3 4" key="1">
    <citation type="submission" date="2017-06" db="EMBL/GenBank/DDBJ databases">
        <title>Ant-infecting Ophiocordyceps genomes reveal a high diversity of potential behavioral manipulation genes and a possible major role for enterotoxins.</title>
        <authorList>
            <person name="De Bekker C."/>
            <person name="Evans H.C."/>
            <person name="Brachmann A."/>
            <person name="Hughes D.P."/>
        </authorList>
    </citation>
    <scope>NUCLEOTIDE SEQUENCE [LARGE SCALE GENOMIC DNA]</scope>
    <source>
        <strain evidence="3 4">Map16</strain>
    </source>
</reference>
<dbReference type="Proteomes" id="UP000226431">
    <property type="component" value="Unassembled WGS sequence"/>
</dbReference>
<evidence type="ECO:0000256" key="2">
    <source>
        <dbReference type="SAM" id="Phobius"/>
    </source>
</evidence>
<evidence type="ECO:0008006" key="5">
    <source>
        <dbReference type="Google" id="ProtNLM"/>
    </source>
</evidence>
<feature type="compositionally biased region" description="Low complexity" evidence="1">
    <location>
        <begin position="113"/>
        <end position="137"/>
    </location>
</feature>
<feature type="compositionally biased region" description="Low complexity" evidence="1">
    <location>
        <begin position="17"/>
        <end position="32"/>
    </location>
</feature>
<organism evidence="3 4">
    <name type="scientific">Ophiocordyceps camponoti-rufipedis</name>
    <dbReference type="NCBI Taxonomy" id="2004952"/>
    <lineage>
        <taxon>Eukaryota</taxon>
        <taxon>Fungi</taxon>
        <taxon>Dikarya</taxon>
        <taxon>Ascomycota</taxon>
        <taxon>Pezizomycotina</taxon>
        <taxon>Sordariomycetes</taxon>
        <taxon>Hypocreomycetidae</taxon>
        <taxon>Hypocreales</taxon>
        <taxon>Ophiocordycipitaceae</taxon>
        <taxon>Ophiocordyceps</taxon>
    </lineage>
</organism>
<feature type="compositionally biased region" description="Polar residues" evidence="1">
    <location>
        <begin position="148"/>
        <end position="163"/>
    </location>
</feature>
<evidence type="ECO:0000313" key="4">
    <source>
        <dbReference type="Proteomes" id="UP000226431"/>
    </source>
</evidence>
<comment type="caution">
    <text evidence="3">The sequence shown here is derived from an EMBL/GenBank/DDBJ whole genome shotgun (WGS) entry which is preliminary data.</text>
</comment>